<evidence type="ECO:0000313" key="2">
    <source>
        <dbReference type="Proteomes" id="UP000198519"/>
    </source>
</evidence>
<evidence type="ECO:0000313" key="1">
    <source>
        <dbReference type="EMBL" id="SFL95711.1"/>
    </source>
</evidence>
<gene>
    <name evidence="1" type="ORF">SAMN04487963_0727</name>
</gene>
<reference evidence="2" key="1">
    <citation type="submission" date="2016-10" db="EMBL/GenBank/DDBJ databases">
        <authorList>
            <person name="Varghese N."/>
            <person name="Submissions S."/>
        </authorList>
    </citation>
    <scope>NUCLEOTIDE SEQUENCE [LARGE SCALE GENOMIC DNA]</scope>
    <source>
        <strain evidence="2">CGMCC 1.7061</strain>
    </source>
</reference>
<dbReference type="Proteomes" id="UP000198519">
    <property type="component" value="Unassembled WGS sequence"/>
</dbReference>
<protein>
    <submittedName>
        <fullName evidence="1">Uncharacterized protein</fullName>
    </submittedName>
</protein>
<name>A0A1I4LXH4_9GAMM</name>
<dbReference type="EMBL" id="FOUE01000001">
    <property type="protein sequence ID" value="SFL95711.1"/>
    <property type="molecule type" value="Genomic_DNA"/>
</dbReference>
<dbReference type="AlphaFoldDB" id="A0A1I4LXH4"/>
<organism evidence="1 2">
    <name type="scientific">Marinobacter zhejiangensis</name>
    <dbReference type="NCBI Taxonomy" id="488535"/>
    <lineage>
        <taxon>Bacteria</taxon>
        <taxon>Pseudomonadati</taxon>
        <taxon>Pseudomonadota</taxon>
        <taxon>Gammaproteobacteria</taxon>
        <taxon>Pseudomonadales</taxon>
        <taxon>Marinobacteraceae</taxon>
        <taxon>Marinobacter</taxon>
    </lineage>
</organism>
<accession>A0A1I4LXH4</accession>
<proteinExistence type="predicted"/>
<dbReference type="RefSeq" id="WP_245749853.1">
    <property type="nucleotide sequence ID" value="NZ_FOUE01000001.1"/>
</dbReference>
<sequence>MRISPLFLSLPIVIALTPGCGGSDGGESAFNPATNVDLVFSTFDIEDTAGKPANLEHTRFYDVYRALEPADGADTTSKDLATALRDHIDHFLGHTRNASDDGFKRVRNPLDLMNQVIASREVENFNVGRQHIEDLIDATVPGTYNTRANGAAIRFADQAATNTGEPLANRQWIYDTLYWNYTPSDANGAAGYEKVFRVIQYVARNNDGDDLASTQELTSLTSSSQFDALQFSSLGYNAPEYTIVSFASRTLGDMELRQDLVMDKTDTLFLKDSGIILDTESLDCIRVELDYPLSEVRIYISNGEPNQYDDDANPDTDDVDNPAYCGRLQAGDEAYRYDAITLAERQ</sequence>
<keyword evidence="2" id="KW-1185">Reference proteome</keyword>
<dbReference type="STRING" id="488535.SAMN04487963_0727"/>